<gene>
    <name evidence="4" type="ORF">OLEA9_A006423</name>
</gene>
<dbReference type="Proteomes" id="UP000594638">
    <property type="component" value="Unassembled WGS sequence"/>
</dbReference>
<evidence type="ECO:0000256" key="1">
    <source>
        <dbReference type="SAM" id="Coils"/>
    </source>
</evidence>
<dbReference type="EMBL" id="CACTIH010007318">
    <property type="protein sequence ID" value="CAA3009457.1"/>
    <property type="molecule type" value="Genomic_DNA"/>
</dbReference>
<dbReference type="Pfam" id="PF03469">
    <property type="entry name" value="XH"/>
    <property type="match status" value="2"/>
</dbReference>
<feature type="domain" description="Factor of DNA methylation 1-5/IDN2" evidence="3">
    <location>
        <begin position="358"/>
        <end position="424"/>
    </location>
</feature>
<dbReference type="PANTHER" id="PTHR21596">
    <property type="entry name" value="RIBONUCLEASE P SUBUNIT P38"/>
    <property type="match status" value="1"/>
</dbReference>
<feature type="coiled-coil region" evidence="1">
    <location>
        <begin position="171"/>
        <end position="226"/>
    </location>
</feature>
<evidence type="ECO:0000313" key="4">
    <source>
        <dbReference type="EMBL" id="CAA3009457.1"/>
    </source>
</evidence>
<evidence type="ECO:0000313" key="5">
    <source>
        <dbReference type="Proteomes" id="UP000594638"/>
    </source>
</evidence>
<keyword evidence="5" id="KW-1185">Reference proteome</keyword>
<feature type="region of interest" description="Disordered" evidence="2">
    <location>
        <begin position="1"/>
        <end position="25"/>
    </location>
</feature>
<protein>
    <recommendedName>
        <fullName evidence="3">Factor of DNA methylation 1-5/IDN2 domain-containing protein</fullName>
    </recommendedName>
</protein>
<dbReference type="InterPro" id="IPR005379">
    <property type="entry name" value="FDM1-5/IDN2_XH"/>
</dbReference>
<comment type="caution">
    <text evidence="4">The sequence shown here is derived from an EMBL/GenBank/DDBJ whole genome shotgun (WGS) entry which is preliminary data.</text>
</comment>
<organism evidence="4 5">
    <name type="scientific">Olea europaea subsp. europaea</name>
    <dbReference type="NCBI Taxonomy" id="158383"/>
    <lineage>
        <taxon>Eukaryota</taxon>
        <taxon>Viridiplantae</taxon>
        <taxon>Streptophyta</taxon>
        <taxon>Embryophyta</taxon>
        <taxon>Tracheophyta</taxon>
        <taxon>Spermatophyta</taxon>
        <taxon>Magnoliopsida</taxon>
        <taxon>eudicotyledons</taxon>
        <taxon>Gunneridae</taxon>
        <taxon>Pentapetalae</taxon>
        <taxon>asterids</taxon>
        <taxon>lamiids</taxon>
        <taxon>Lamiales</taxon>
        <taxon>Oleaceae</taxon>
        <taxon>Oleeae</taxon>
        <taxon>Olea</taxon>
    </lineage>
</organism>
<feature type="domain" description="Factor of DNA methylation 1-5/IDN2" evidence="3">
    <location>
        <begin position="259"/>
        <end position="357"/>
    </location>
</feature>
<proteinExistence type="predicted"/>
<dbReference type="GO" id="GO:0080188">
    <property type="term" value="P:gene silencing by siRNA-directed DNA methylation"/>
    <property type="evidence" value="ECO:0007669"/>
    <property type="project" value="InterPro"/>
</dbReference>
<reference evidence="4 5" key="1">
    <citation type="submission" date="2019-12" db="EMBL/GenBank/DDBJ databases">
        <authorList>
            <person name="Alioto T."/>
            <person name="Alioto T."/>
            <person name="Gomez Garrido J."/>
        </authorList>
    </citation>
    <scope>NUCLEOTIDE SEQUENCE [LARGE SCALE GENOMIC DNA]</scope>
</reference>
<evidence type="ECO:0000256" key="2">
    <source>
        <dbReference type="SAM" id="MobiDB-lite"/>
    </source>
</evidence>
<dbReference type="InterPro" id="IPR045177">
    <property type="entry name" value="FDM1-5/IDN2"/>
</dbReference>
<keyword evidence="1" id="KW-0175">Coiled coil</keyword>
<dbReference type="PANTHER" id="PTHR21596:SF3">
    <property type="entry name" value="FACTOR OF DNA METHYLATION 1-RELATED"/>
    <property type="match status" value="1"/>
</dbReference>
<accession>A0A8S0TVE3</accession>
<evidence type="ECO:0000259" key="3">
    <source>
        <dbReference type="Pfam" id="PF03469"/>
    </source>
</evidence>
<dbReference type="OrthoDB" id="1892195at2759"/>
<feature type="coiled-coil region" evidence="1">
    <location>
        <begin position="114"/>
        <end position="141"/>
    </location>
</feature>
<sequence length="428" mass="49598">MVDQGYRRLANEPLERVPCKSPNSIGRVSDPITLLPKRFQDAFASTPPPPSSKKQKIDEVVKKLDCEEIAHVAPKPDEQLQNINYTDLDAQNYSSYKPKIKGLIFKHAKKHVKRNLTQVELAKANEVIKRLEDKVNDLLVKQDKRDAEHKFTQAELAKANVYVKLLEDNKVRLLEDKVDKLGHRISQLQVELSSREAEIAQLKAELEEKVEEIDGLEDLNKQLLTKELLSNDELQNTHTALIEGYSNMFGRGITNINIKCMGKINEEAFENTCMQRYPRTVAEMKAIEVCFHWQEKLENPEWHPFKVIQIDGKHQEIMNEDDEVLRKLKEDWGDEVYTAVATALKELNEYNPSGRYPEIMNEDDEVLRKLKEDWGDEVYTAVATALKELNEYNPSGRYPVVEMWNYEENRKAKLEEAINYLVEEFLSD</sequence>
<name>A0A8S0TVE3_OLEEU</name>
<dbReference type="AlphaFoldDB" id="A0A8S0TVE3"/>
<feature type="compositionally biased region" description="Basic and acidic residues" evidence="2">
    <location>
        <begin position="1"/>
        <end position="18"/>
    </location>
</feature>
<dbReference type="Gramene" id="OE9A006423T1">
    <property type="protein sequence ID" value="OE9A006423C1"/>
    <property type="gene ID" value="OE9A006423"/>
</dbReference>